<feature type="compositionally biased region" description="Basic and acidic residues" evidence="1">
    <location>
        <begin position="91"/>
        <end position="108"/>
    </location>
</feature>
<name>A0AAN5CS01_9BILA</name>
<dbReference type="EMBL" id="BTRK01000004">
    <property type="protein sequence ID" value="GMR49504.1"/>
    <property type="molecule type" value="Genomic_DNA"/>
</dbReference>
<evidence type="ECO:0000313" key="3">
    <source>
        <dbReference type="Proteomes" id="UP001328107"/>
    </source>
</evidence>
<sequence length="144" mass="16188">MHTSSVHEISLSHRLEIGRHIERASSCLDDVIDSEILPHFHQSESLLTIYIEYHHISDDSADYLLSSERQTAFLNDLVLSSLRSVLHRDDYSGSRSRDEIHRSSHSLDDLAGNHPIGEISVLGNLHASKKSDVDMRPSNHGEAL</sequence>
<evidence type="ECO:0000313" key="2">
    <source>
        <dbReference type="EMBL" id="GMR49504.1"/>
    </source>
</evidence>
<dbReference type="Proteomes" id="UP001328107">
    <property type="component" value="Unassembled WGS sequence"/>
</dbReference>
<feature type="non-terminal residue" evidence="2">
    <location>
        <position position="144"/>
    </location>
</feature>
<organism evidence="2 3">
    <name type="scientific">Pristionchus mayeri</name>
    <dbReference type="NCBI Taxonomy" id="1317129"/>
    <lineage>
        <taxon>Eukaryota</taxon>
        <taxon>Metazoa</taxon>
        <taxon>Ecdysozoa</taxon>
        <taxon>Nematoda</taxon>
        <taxon>Chromadorea</taxon>
        <taxon>Rhabditida</taxon>
        <taxon>Rhabditina</taxon>
        <taxon>Diplogasteromorpha</taxon>
        <taxon>Diplogasteroidea</taxon>
        <taxon>Neodiplogasteridae</taxon>
        <taxon>Pristionchus</taxon>
    </lineage>
</organism>
<dbReference type="AlphaFoldDB" id="A0AAN5CS01"/>
<gene>
    <name evidence="2" type="ORF">PMAYCL1PPCAC_19699</name>
</gene>
<proteinExistence type="predicted"/>
<feature type="region of interest" description="Disordered" evidence="1">
    <location>
        <begin position="91"/>
        <end position="111"/>
    </location>
</feature>
<evidence type="ECO:0000256" key="1">
    <source>
        <dbReference type="SAM" id="MobiDB-lite"/>
    </source>
</evidence>
<reference evidence="3" key="1">
    <citation type="submission" date="2022-10" db="EMBL/GenBank/DDBJ databases">
        <title>Genome assembly of Pristionchus species.</title>
        <authorList>
            <person name="Yoshida K."/>
            <person name="Sommer R.J."/>
        </authorList>
    </citation>
    <scope>NUCLEOTIDE SEQUENCE [LARGE SCALE GENOMIC DNA]</scope>
    <source>
        <strain evidence="3">RS5460</strain>
    </source>
</reference>
<keyword evidence="3" id="KW-1185">Reference proteome</keyword>
<protein>
    <submittedName>
        <fullName evidence="2">Uncharacterized protein</fullName>
    </submittedName>
</protein>
<accession>A0AAN5CS01</accession>
<comment type="caution">
    <text evidence="2">The sequence shown here is derived from an EMBL/GenBank/DDBJ whole genome shotgun (WGS) entry which is preliminary data.</text>
</comment>